<comment type="caution">
    <text evidence="1">The sequence shown here is derived from an EMBL/GenBank/DDBJ whole genome shotgun (WGS) entry which is preliminary data.</text>
</comment>
<keyword evidence="2" id="KW-1185">Reference proteome</keyword>
<dbReference type="AlphaFoldDB" id="A0AA38RST0"/>
<dbReference type="Proteomes" id="UP001174694">
    <property type="component" value="Unassembled WGS sequence"/>
</dbReference>
<evidence type="ECO:0000313" key="1">
    <source>
        <dbReference type="EMBL" id="KAJ9156002.1"/>
    </source>
</evidence>
<gene>
    <name evidence="1" type="ORF">NKR23_g1046</name>
</gene>
<protein>
    <submittedName>
        <fullName evidence="1">Uncharacterized protein</fullName>
    </submittedName>
</protein>
<accession>A0AA38RST0</accession>
<sequence length="282" mass="30260">MASKCWFVLRQAHYPPPVFPKNGIGAAKGAICLGHVIPDLEHLDNVINTRGPMEFPPDMPVYPSKAWDLTWEAASTNEAAVEAGAGAPVAALAGLEIKLDAGVAFRKSVKNCAQFARLETFIIQPTGEYIEDTVEDDQVAKYVEKHTVLCVSKSMFMITGIIIARGAKTSRIESQARTGHGGPGFEFPGVAELSLDASLTHETGTSSAAERRSDFVWAVRLAKIKKGILDGEWSHTTFAKGASFGIGEEEGDGENLVKALEEEGLTGIKEADVGQDDDVFLV</sequence>
<name>A0AA38RST0_9PEZI</name>
<reference evidence="1" key="1">
    <citation type="submission" date="2022-07" db="EMBL/GenBank/DDBJ databases">
        <title>Fungi with potential for degradation of polypropylene.</title>
        <authorList>
            <person name="Gostincar C."/>
        </authorList>
    </citation>
    <scope>NUCLEOTIDE SEQUENCE</scope>
    <source>
        <strain evidence="1">EXF-13308</strain>
    </source>
</reference>
<evidence type="ECO:0000313" key="2">
    <source>
        <dbReference type="Proteomes" id="UP001174694"/>
    </source>
</evidence>
<organism evidence="1 2">
    <name type="scientific">Pleurostoma richardsiae</name>
    <dbReference type="NCBI Taxonomy" id="41990"/>
    <lineage>
        <taxon>Eukaryota</taxon>
        <taxon>Fungi</taxon>
        <taxon>Dikarya</taxon>
        <taxon>Ascomycota</taxon>
        <taxon>Pezizomycotina</taxon>
        <taxon>Sordariomycetes</taxon>
        <taxon>Sordariomycetidae</taxon>
        <taxon>Calosphaeriales</taxon>
        <taxon>Pleurostomataceae</taxon>
        <taxon>Pleurostoma</taxon>
    </lineage>
</organism>
<dbReference type="EMBL" id="JANBVO010000002">
    <property type="protein sequence ID" value="KAJ9156002.1"/>
    <property type="molecule type" value="Genomic_DNA"/>
</dbReference>
<proteinExistence type="predicted"/>